<dbReference type="InterPro" id="IPR020449">
    <property type="entry name" value="Tscrpt_reg_AraC-type_HTH"/>
</dbReference>
<name>A0ABW3HC72_9GAMM</name>
<evidence type="ECO:0000259" key="4">
    <source>
        <dbReference type="PROSITE" id="PS01124"/>
    </source>
</evidence>
<dbReference type="InterPro" id="IPR032687">
    <property type="entry name" value="AraC-type_N"/>
</dbReference>
<organism evidence="5 6">
    <name type="scientific">Paraperlucidibaca wandonensis</name>
    <dbReference type="NCBI Taxonomy" id="1268273"/>
    <lineage>
        <taxon>Bacteria</taxon>
        <taxon>Pseudomonadati</taxon>
        <taxon>Pseudomonadota</taxon>
        <taxon>Gammaproteobacteria</taxon>
        <taxon>Moraxellales</taxon>
        <taxon>Moraxellaceae</taxon>
        <taxon>Paraperlucidibaca</taxon>
    </lineage>
</organism>
<dbReference type="Pfam" id="PF12625">
    <property type="entry name" value="Arabinose_bd"/>
    <property type="match status" value="1"/>
</dbReference>
<dbReference type="Proteomes" id="UP001597044">
    <property type="component" value="Unassembled WGS sequence"/>
</dbReference>
<evidence type="ECO:0000256" key="2">
    <source>
        <dbReference type="ARBA" id="ARBA00023125"/>
    </source>
</evidence>
<proteinExistence type="predicted"/>
<dbReference type="PRINTS" id="PR00032">
    <property type="entry name" value="HTHARAC"/>
</dbReference>
<evidence type="ECO:0000313" key="6">
    <source>
        <dbReference type="Proteomes" id="UP001597044"/>
    </source>
</evidence>
<evidence type="ECO:0000256" key="3">
    <source>
        <dbReference type="ARBA" id="ARBA00023163"/>
    </source>
</evidence>
<dbReference type="EMBL" id="JBHTIT010000001">
    <property type="protein sequence ID" value="MFD0949028.1"/>
    <property type="molecule type" value="Genomic_DNA"/>
</dbReference>
<dbReference type="Pfam" id="PF12833">
    <property type="entry name" value="HTH_18"/>
    <property type="match status" value="1"/>
</dbReference>
<dbReference type="SUPFAM" id="SSF46689">
    <property type="entry name" value="Homeodomain-like"/>
    <property type="match status" value="1"/>
</dbReference>
<reference evidence="6" key="1">
    <citation type="journal article" date="2019" name="Int. J. Syst. Evol. Microbiol.">
        <title>The Global Catalogue of Microorganisms (GCM) 10K type strain sequencing project: providing services to taxonomists for standard genome sequencing and annotation.</title>
        <authorList>
            <consortium name="The Broad Institute Genomics Platform"/>
            <consortium name="The Broad Institute Genome Sequencing Center for Infectious Disease"/>
            <person name="Wu L."/>
            <person name="Ma J."/>
        </authorList>
    </citation>
    <scope>NUCLEOTIDE SEQUENCE [LARGE SCALE GENOMIC DNA]</scope>
    <source>
        <strain evidence="6">CCUG 63419</strain>
    </source>
</reference>
<comment type="caution">
    <text evidence="5">The sequence shown here is derived from an EMBL/GenBank/DDBJ whole genome shotgun (WGS) entry which is preliminary data.</text>
</comment>
<dbReference type="InterPro" id="IPR009057">
    <property type="entry name" value="Homeodomain-like_sf"/>
</dbReference>
<keyword evidence="6" id="KW-1185">Reference proteome</keyword>
<dbReference type="PROSITE" id="PS01124">
    <property type="entry name" value="HTH_ARAC_FAMILY_2"/>
    <property type="match status" value="1"/>
</dbReference>
<accession>A0ABW3HC72</accession>
<evidence type="ECO:0000256" key="1">
    <source>
        <dbReference type="ARBA" id="ARBA00023015"/>
    </source>
</evidence>
<dbReference type="PANTHER" id="PTHR47894:SF1">
    <property type="entry name" value="HTH-TYPE TRANSCRIPTIONAL REGULATOR VQSM"/>
    <property type="match status" value="1"/>
</dbReference>
<protein>
    <submittedName>
        <fullName evidence="5">AraC family transcriptional regulator ligand-binding domain-containing protein</fullName>
    </submittedName>
</protein>
<dbReference type="InterPro" id="IPR018060">
    <property type="entry name" value="HTH_AraC"/>
</dbReference>
<keyword evidence="3" id="KW-0804">Transcription</keyword>
<gene>
    <name evidence="5" type="ORF">ACFQ0F_01225</name>
</gene>
<evidence type="ECO:0000313" key="5">
    <source>
        <dbReference type="EMBL" id="MFD0949028.1"/>
    </source>
</evidence>
<keyword evidence="2" id="KW-0238">DNA-binding</keyword>
<sequence length="350" mass="38986">MLATPPHNAIAVVGQYLVFLIDFMAPRDLSAEVLLAHTGLNEASLREHPEQPIALSTLLELMRNLHTLDPSPTLSLEFGLSMQLSNHGFLGYALQASPTLGDALRLAHDFAEVRSQIISFNFHESGSSASIRIDDNGAMGDCYRYIVEVMMACFFSIGTKLLGRLQLDQVQLNLAIEEQSQHRILKQMFAANLHFQCSTTKVTFPSSWLSARLPQSDPQLAALAASRCRDELQQAQRYADQSTLPQTDFIAKVLNLLEREMASSNAQEVIAAALHITPRTLHRRLAQHGLQFKALLDELRHKAALEQLRLQRDSLANIALALGYSDQANFVRAFKRWTGQTPSQFLRGIS</sequence>
<dbReference type="PANTHER" id="PTHR47894">
    <property type="entry name" value="HTH-TYPE TRANSCRIPTIONAL REGULATOR GADX"/>
    <property type="match status" value="1"/>
</dbReference>
<dbReference type="SMART" id="SM00342">
    <property type="entry name" value="HTH_ARAC"/>
    <property type="match status" value="1"/>
</dbReference>
<dbReference type="Gene3D" id="1.10.10.60">
    <property type="entry name" value="Homeodomain-like"/>
    <property type="match status" value="1"/>
</dbReference>
<keyword evidence="1" id="KW-0805">Transcription regulation</keyword>
<feature type="domain" description="HTH araC/xylS-type" evidence="4">
    <location>
        <begin position="251"/>
        <end position="348"/>
    </location>
</feature>
<dbReference type="RefSeq" id="WP_379068184.1">
    <property type="nucleotide sequence ID" value="NZ_JBHTIT010000001.1"/>
</dbReference>